<gene>
    <name evidence="1" type="ORF">ACFYKX_17850</name>
</gene>
<dbReference type="RefSeq" id="WP_389362433.1">
    <property type="nucleotide sequence ID" value="NZ_JBIACK010000010.1"/>
</dbReference>
<sequence length="229" mass="26545">MIEEIVKLRRKGLSFRKIAKELDSTVGKVQYQWKKYSEIDTELLNQKNTVKVSGENDIKQQVGRRLTQKLPGIKKDDLVAWLLNSARLMAFWSVSPHKKDLVSRFYGHPFESYIQVLKVHDVSSIIFNGKNAHSSQEITLMNDETYWMIKGLKPGRCYCLEMGIKLTEQKFLPLLRSNTIHVPRTSRDQVGQLTGDISNFLNSTNHPPNWVEHVSTYSYYENLIEKEGK</sequence>
<comment type="caution">
    <text evidence="1">The sequence shown here is derived from an EMBL/GenBank/DDBJ whole genome shotgun (WGS) entry which is preliminary data.</text>
</comment>
<dbReference type="Proteomes" id="UP001601059">
    <property type="component" value="Unassembled WGS sequence"/>
</dbReference>
<evidence type="ECO:0000313" key="1">
    <source>
        <dbReference type="EMBL" id="MFE8702464.1"/>
    </source>
</evidence>
<protein>
    <submittedName>
        <fullName evidence="1">DUF4912 domain-containing protein</fullName>
    </submittedName>
</protein>
<dbReference type="Pfam" id="PF16258">
    <property type="entry name" value="DUF4912"/>
    <property type="match status" value="1"/>
</dbReference>
<name>A0ABW6KE00_9BACI</name>
<dbReference type="InterPro" id="IPR032585">
    <property type="entry name" value="DUF4912"/>
</dbReference>
<keyword evidence="2" id="KW-1185">Reference proteome</keyword>
<reference evidence="1 2" key="1">
    <citation type="submission" date="2024-08" db="EMBL/GenBank/DDBJ databases">
        <title>Two novel Cytobacillus novel species.</title>
        <authorList>
            <person name="Liu G."/>
        </authorList>
    </citation>
    <scope>NUCLEOTIDE SEQUENCE [LARGE SCALE GENOMIC DNA]</scope>
    <source>
        <strain evidence="1 2">FJAT-54145</strain>
    </source>
</reference>
<evidence type="ECO:0000313" key="2">
    <source>
        <dbReference type="Proteomes" id="UP001601059"/>
    </source>
</evidence>
<accession>A0ABW6KE00</accession>
<dbReference type="Gene3D" id="1.10.10.60">
    <property type="entry name" value="Homeodomain-like"/>
    <property type="match status" value="1"/>
</dbReference>
<organism evidence="1 2">
    <name type="scientific">Cytobacillus spartinae</name>
    <dbReference type="NCBI Taxonomy" id="3299023"/>
    <lineage>
        <taxon>Bacteria</taxon>
        <taxon>Bacillati</taxon>
        <taxon>Bacillota</taxon>
        <taxon>Bacilli</taxon>
        <taxon>Bacillales</taxon>
        <taxon>Bacillaceae</taxon>
        <taxon>Cytobacillus</taxon>
    </lineage>
</organism>
<proteinExistence type="predicted"/>
<dbReference type="EMBL" id="JBIACK010000010">
    <property type="protein sequence ID" value="MFE8702464.1"/>
    <property type="molecule type" value="Genomic_DNA"/>
</dbReference>